<evidence type="ECO:0000313" key="2">
    <source>
        <dbReference type="Proteomes" id="UP000824533"/>
    </source>
</evidence>
<comment type="caution">
    <text evidence="1">The sequence shown here is derived from an EMBL/GenBank/DDBJ whole genome shotgun (WGS) entry which is preliminary data.</text>
</comment>
<keyword evidence="2" id="KW-1185">Reference proteome</keyword>
<protein>
    <submittedName>
        <fullName evidence="1">Uncharacterized protein</fullName>
    </submittedName>
</protein>
<proteinExistence type="predicted"/>
<reference evidence="1 2" key="1">
    <citation type="journal article" date="2021" name="Front. Genet.">
        <title>Chromosome-Level Genome Assembly Reveals Significant Gene Expansion in the Toll and IMD Signaling Pathways of Dendrolimus kikuchii.</title>
        <authorList>
            <person name="Zhou J."/>
            <person name="Wu P."/>
            <person name="Xiong Z."/>
            <person name="Liu N."/>
            <person name="Zhao N."/>
            <person name="Ji M."/>
            <person name="Qiu Y."/>
            <person name="Yang B."/>
        </authorList>
    </citation>
    <scope>NUCLEOTIDE SEQUENCE [LARGE SCALE GENOMIC DNA]</scope>
    <source>
        <strain evidence="1">Ann1</strain>
    </source>
</reference>
<dbReference type="EMBL" id="CM034400">
    <property type="protein sequence ID" value="KAJ0176242.1"/>
    <property type="molecule type" value="Genomic_DNA"/>
</dbReference>
<sequence length="357" mass="39110">MIKCQNTEVLCTYIIVVYVGVYTASLPYQQQAKLSIRSVLESTIPVLKPLISPANNSRCEVLKSFLGLTYEQMQIKNASVHDVLEIDLITKDGNVKYNFSSVKKLNRLMHNASSIVILVHGFMGSSNGLMVHGIAPELMKKRGIKILALDGRKIINLEYFRSSTYAVFMGELLGEFLSQIIRDGQDPLKISIIGHSLGSHIAGVSGKRVQELTGKQLGRITGLDPAGPCFVMANLDGRLDKTDAQYVDVIHTNGGMLGLRDPIGHKDFYPNGGRSQPRCMLSICDHSRAWEYYAESVTSPKQFPARKCENWTMFKEGSCSKKSLAYMGMNSGPGEPGTYFLTTGPSSPFGLGAAGSE</sequence>
<name>A0ACC1CYP2_9NEOP</name>
<evidence type="ECO:0000313" key="1">
    <source>
        <dbReference type="EMBL" id="KAJ0176242.1"/>
    </source>
</evidence>
<gene>
    <name evidence="1" type="ORF">K1T71_008416</name>
</gene>
<organism evidence="1 2">
    <name type="scientific">Dendrolimus kikuchii</name>
    <dbReference type="NCBI Taxonomy" id="765133"/>
    <lineage>
        <taxon>Eukaryota</taxon>
        <taxon>Metazoa</taxon>
        <taxon>Ecdysozoa</taxon>
        <taxon>Arthropoda</taxon>
        <taxon>Hexapoda</taxon>
        <taxon>Insecta</taxon>
        <taxon>Pterygota</taxon>
        <taxon>Neoptera</taxon>
        <taxon>Endopterygota</taxon>
        <taxon>Lepidoptera</taxon>
        <taxon>Glossata</taxon>
        <taxon>Ditrysia</taxon>
        <taxon>Bombycoidea</taxon>
        <taxon>Lasiocampidae</taxon>
        <taxon>Dendrolimus</taxon>
    </lineage>
</organism>
<accession>A0ACC1CYP2</accession>
<dbReference type="Proteomes" id="UP000824533">
    <property type="component" value="Linkage Group LG14"/>
</dbReference>